<evidence type="ECO:0000313" key="1">
    <source>
        <dbReference type="EMBL" id="EEZ76163.1"/>
    </source>
</evidence>
<dbReference type="EMBL" id="ACEQ02000008">
    <property type="protein sequence ID" value="EEZ76163.1"/>
    <property type="molecule type" value="Genomic_DNA"/>
</dbReference>
<dbReference type="Proteomes" id="UP000003843">
    <property type="component" value="Unassembled WGS sequence"/>
</dbReference>
<reference evidence="1 2" key="1">
    <citation type="submission" date="2009-10" db="EMBL/GenBank/DDBJ databases">
        <authorList>
            <person name="Weinstock G."/>
            <person name="Sodergren E."/>
            <person name="Clifton S."/>
            <person name="Fulton L."/>
            <person name="Fulton B."/>
            <person name="Courtney L."/>
            <person name="Fronick C."/>
            <person name="Harrison M."/>
            <person name="Strong C."/>
            <person name="Farmer C."/>
            <person name="Delahaunty K."/>
            <person name="Markovic C."/>
            <person name="Hall O."/>
            <person name="Minx P."/>
            <person name="Tomlinson C."/>
            <person name="Mitreva M."/>
            <person name="Nelson J."/>
            <person name="Hou S."/>
            <person name="Wollam A."/>
            <person name="Pepin K.H."/>
            <person name="Johnson M."/>
            <person name="Bhonagiri V."/>
            <person name="Nash W.E."/>
            <person name="Warren W."/>
            <person name="Chinwalla A."/>
            <person name="Mardis E.R."/>
            <person name="Wilson R.K."/>
        </authorList>
    </citation>
    <scope>NUCLEOTIDE SEQUENCE [LARGE SCALE GENOMIC DNA]</scope>
    <source>
        <strain evidence="1 2">ATCC 23970</strain>
    </source>
</reference>
<comment type="caution">
    <text evidence="1">The sequence shown here is derived from an EMBL/GenBank/DDBJ whole genome shotgun (WGS) entry which is preliminary data.</text>
</comment>
<gene>
    <name evidence="1" type="ORF">NEILACOT_03886</name>
</gene>
<evidence type="ECO:0000313" key="2">
    <source>
        <dbReference type="Proteomes" id="UP000003843"/>
    </source>
</evidence>
<name>D0W8N3_NEILA</name>
<proteinExistence type="predicted"/>
<protein>
    <submittedName>
        <fullName evidence="1">Uncharacterized protein</fullName>
    </submittedName>
</protein>
<accession>D0W8N3</accession>
<organism evidence="1 2">
    <name type="scientific">Neisseria lactamica ATCC 23970</name>
    <dbReference type="NCBI Taxonomy" id="546265"/>
    <lineage>
        <taxon>Bacteria</taxon>
        <taxon>Pseudomonadati</taxon>
        <taxon>Pseudomonadota</taxon>
        <taxon>Betaproteobacteria</taxon>
        <taxon>Neisseriales</taxon>
        <taxon>Neisseriaceae</taxon>
        <taxon>Neisseria</taxon>
    </lineage>
</organism>
<dbReference type="AlphaFoldDB" id="D0W8N3"/>
<sequence length="41" mass="4311">MKKGFIFSPDVVAVSNKNDGQEVLPSGFGVQTAFAANRGIL</sequence>